<accession>A0A3Q3F7H3</accession>
<dbReference type="PROSITE" id="PS50001">
    <property type="entry name" value="SH2"/>
    <property type="match status" value="1"/>
</dbReference>
<dbReference type="Pfam" id="PF00017">
    <property type="entry name" value="SH2"/>
    <property type="match status" value="1"/>
</dbReference>
<dbReference type="FunCoup" id="A0A3Q3F7H3">
    <property type="interactions" value="15"/>
</dbReference>
<reference evidence="11" key="2">
    <citation type="submission" date="2025-09" db="UniProtKB">
        <authorList>
            <consortium name="Ensembl"/>
        </authorList>
    </citation>
    <scope>IDENTIFICATION</scope>
</reference>
<dbReference type="Pfam" id="PF00018">
    <property type="entry name" value="SH3_1"/>
    <property type="match status" value="2"/>
</dbReference>
<dbReference type="PRINTS" id="PR00452">
    <property type="entry name" value="SH3DOMAIN"/>
</dbReference>
<evidence type="ECO:0000256" key="4">
    <source>
        <dbReference type="ARBA" id="ARBA00023288"/>
    </source>
</evidence>
<dbReference type="Gene3D" id="2.30.30.40">
    <property type="entry name" value="SH3 Domains"/>
    <property type="match status" value="2"/>
</dbReference>
<dbReference type="SMART" id="SM00252">
    <property type="entry name" value="SH2"/>
    <property type="match status" value="1"/>
</dbReference>
<evidence type="ECO:0000259" key="9">
    <source>
        <dbReference type="PROSITE" id="PS50001"/>
    </source>
</evidence>
<evidence type="ECO:0000256" key="1">
    <source>
        <dbReference type="ARBA" id="ARBA00022443"/>
    </source>
</evidence>
<dbReference type="PANTHER" id="PTHR46037">
    <property type="entry name" value="PROTEIN ENHANCER OF SEVENLESS 2B"/>
    <property type="match status" value="1"/>
</dbReference>
<dbReference type="SUPFAM" id="SSF50044">
    <property type="entry name" value="SH3-domain"/>
    <property type="match status" value="2"/>
</dbReference>
<evidence type="ECO:0000313" key="11">
    <source>
        <dbReference type="Ensembl" id="ENSLBEP00000015433.1"/>
    </source>
</evidence>
<dbReference type="Ensembl" id="ENSLBET00000016356.1">
    <property type="protein sequence ID" value="ENSLBEP00000015433.1"/>
    <property type="gene ID" value="ENSLBEG00000012017.1"/>
</dbReference>
<evidence type="ECO:0000256" key="6">
    <source>
        <dbReference type="ARBA" id="ARBA00040640"/>
    </source>
</evidence>
<name>A0A3Q3F7H3_9LABR</name>
<comment type="function">
    <text evidence="5">Induces bone resorption, acting probably through a signaling cascade which results in the secretion of factor(s) enhancing osteoclast formation and activity.</text>
</comment>
<evidence type="ECO:0000256" key="5">
    <source>
        <dbReference type="ARBA" id="ARBA00037432"/>
    </source>
</evidence>
<evidence type="ECO:0000256" key="2">
    <source>
        <dbReference type="ARBA" id="ARBA00022999"/>
    </source>
</evidence>
<dbReference type="InParanoid" id="A0A3Q3F7H3"/>
<dbReference type="PRINTS" id="PR00401">
    <property type="entry name" value="SH2DOMAIN"/>
</dbReference>
<dbReference type="STRING" id="56723.ENSLBEP00000015433"/>
<dbReference type="RefSeq" id="XP_020498981.1">
    <property type="nucleotide sequence ID" value="XM_020643325.3"/>
</dbReference>
<dbReference type="Proteomes" id="UP000261660">
    <property type="component" value="Unplaced"/>
</dbReference>
<proteinExistence type="predicted"/>
<evidence type="ECO:0000256" key="3">
    <source>
        <dbReference type="ARBA" id="ARBA00023043"/>
    </source>
</evidence>
<dbReference type="SUPFAM" id="SSF55550">
    <property type="entry name" value="SH2 domain"/>
    <property type="match status" value="1"/>
</dbReference>
<dbReference type="GeneID" id="109991029"/>
<keyword evidence="12" id="KW-1185">Reference proteome</keyword>
<organism evidence="11 12">
    <name type="scientific">Labrus bergylta</name>
    <name type="common">ballan wrasse</name>
    <dbReference type="NCBI Taxonomy" id="56723"/>
    <lineage>
        <taxon>Eukaryota</taxon>
        <taxon>Metazoa</taxon>
        <taxon>Chordata</taxon>
        <taxon>Craniata</taxon>
        <taxon>Vertebrata</taxon>
        <taxon>Euteleostomi</taxon>
        <taxon>Actinopterygii</taxon>
        <taxon>Neopterygii</taxon>
        <taxon>Teleostei</taxon>
        <taxon>Neoteleostei</taxon>
        <taxon>Acanthomorphata</taxon>
        <taxon>Eupercaria</taxon>
        <taxon>Labriformes</taxon>
        <taxon>Labridae</taxon>
        <taxon>Labrus</taxon>
    </lineage>
</organism>
<dbReference type="AlphaFoldDB" id="A0A3Q3F7H3"/>
<keyword evidence="4" id="KW-0449">Lipoprotein</keyword>
<dbReference type="CTD" id="393651"/>
<evidence type="ECO:0000259" key="10">
    <source>
        <dbReference type="PROSITE" id="PS50002"/>
    </source>
</evidence>
<dbReference type="CDD" id="cd09941">
    <property type="entry name" value="SH2_Grb2_like"/>
    <property type="match status" value="1"/>
</dbReference>
<keyword evidence="3" id="KW-0040">ANK repeat</keyword>
<evidence type="ECO:0000256" key="8">
    <source>
        <dbReference type="PROSITE-ProRule" id="PRU00192"/>
    </source>
</evidence>
<dbReference type="OrthoDB" id="10255964at2759"/>
<dbReference type="InterPro" id="IPR043539">
    <property type="entry name" value="Grb2-like"/>
</dbReference>
<sequence>MEAMAKYDYEATASDELSFKKEERLKILQTTGNWYKAECDGVEGFVPKNFINFHLPSWYQENCSRSDAQGQLMSQSVGAFILRGSQNSASGRFSISVRHASDVQHFKVLQDSSGQYYLWSEKFTSFNQLVEHYKNNSISLQSRIFLHEIQQQQSDKTTASAPPLPPNCPPIPAPRQHKAPPMPQVRALYSFLAEEKDELGFNVGDVIQVLERPDAAWWRGQLRGKTGLFPSNYTVPL</sequence>
<evidence type="ECO:0000313" key="12">
    <source>
        <dbReference type="Proteomes" id="UP000261660"/>
    </source>
</evidence>
<dbReference type="InterPro" id="IPR000980">
    <property type="entry name" value="SH2"/>
</dbReference>
<evidence type="ECO:0000256" key="7">
    <source>
        <dbReference type="PROSITE-ProRule" id="PRU00191"/>
    </source>
</evidence>
<feature type="domain" description="SH2" evidence="9">
    <location>
        <begin position="58"/>
        <end position="149"/>
    </location>
</feature>
<protein>
    <recommendedName>
        <fullName evidence="6">Osteoclast-stimulating factor 1</fullName>
    </recommendedName>
</protein>
<reference evidence="11" key="1">
    <citation type="submission" date="2025-08" db="UniProtKB">
        <authorList>
            <consortium name="Ensembl"/>
        </authorList>
    </citation>
    <scope>IDENTIFICATION</scope>
</reference>
<keyword evidence="1 8" id="KW-0728">SH3 domain</keyword>
<feature type="domain" description="SH3" evidence="10">
    <location>
        <begin position="1"/>
        <end position="56"/>
    </location>
</feature>
<dbReference type="Gene3D" id="3.30.505.10">
    <property type="entry name" value="SH2 domain"/>
    <property type="match status" value="1"/>
</dbReference>
<dbReference type="GeneTree" id="ENSGT00940000157307"/>
<dbReference type="FunFam" id="2.30.30.40:FF:000072">
    <property type="entry name" value="Unconventional Myosin IB"/>
    <property type="match status" value="1"/>
</dbReference>
<dbReference type="InterPro" id="IPR036028">
    <property type="entry name" value="SH3-like_dom_sf"/>
</dbReference>
<dbReference type="SMART" id="SM00326">
    <property type="entry name" value="SH3"/>
    <property type="match status" value="2"/>
</dbReference>
<dbReference type="InterPro" id="IPR001452">
    <property type="entry name" value="SH3_domain"/>
</dbReference>
<keyword evidence="2 7" id="KW-0727">SH2 domain</keyword>
<dbReference type="InterPro" id="IPR036860">
    <property type="entry name" value="SH2_dom_sf"/>
</dbReference>
<feature type="domain" description="SH3" evidence="10">
    <location>
        <begin position="180"/>
        <end position="237"/>
    </location>
</feature>
<dbReference type="PROSITE" id="PS50002">
    <property type="entry name" value="SH3"/>
    <property type="match status" value="2"/>
</dbReference>